<dbReference type="EMBL" id="SPHZ02000006">
    <property type="protein sequence ID" value="KAF0914796.1"/>
    <property type="molecule type" value="Genomic_DNA"/>
</dbReference>
<feature type="region of interest" description="Disordered" evidence="1">
    <location>
        <begin position="51"/>
        <end position="70"/>
    </location>
</feature>
<dbReference type="AlphaFoldDB" id="A0A6G1DQU4"/>
<dbReference type="Proteomes" id="UP000479710">
    <property type="component" value="Unassembled WGS sequence"/>
</dbReference>
<keyword evidence="3" id="KW-1185">Reference proteome</keyword>
<proteinExistence type="predicted"/>
<organism evidence="2 3">
    <name type="scientific">Oryza meyeriana var. granulata</name>
    <dbReference type="NCBI Taxonomy" id="110450"/>
    <lineage>
        <taxon>Eukaryota</taxon>
        <taxon>Viridiplantae</taxon>
        <taxon>Streptophyta</taxon>
        <taxon>Embryophyta</taxon>
        <taxon>Tracheophyta</taxon>
        <taxon>Spermatophyta</taxon>
        <taxon>Magnoliopsida</taxon>
        <taxon>Liliopsida</taxon>
        <taxon>Poales</taxon>
        <taxon>Poaceae</taxon>
        <taxon>BOP clade</taxon>
        <taxon>Oryzoideae</taxon>
        <taxon>Oryzeae</taxon>
        <taxon>Oryzinae</taxon>
        <taxon>Oryza</taxon>
        <taxon>Oryza meyeriana</taxon>
    </lineage>
</organism>
<gene>
    <name evidence="2" type="ORF">E2562_031522</name>
</gene>
<evidence type="ECO:0000256" key="1">
    <source>
        <dbReference type="SAM" id="MobiDB-lite"/>
    </source>
</evidence>
<protein>
    <submittedName>
        <fullName evidence="2">Uncharacterized protein</fullName>
    </submittedName>
</protein>
<reference evidence="2 3" key="1">
    <citation type="submission" date="2019-11" db="EMBL/GenBank/DDBJ databases">
        <title>Whole genome sequence of Oryza granulata.</title>
        <authorList>
            <person name="Li W."/>
        </authorList>
    </citation>
    <scope>NUCLEOTIDE SEQUENCE [LARGE SCALE GENOMIC DNA]</scope>
    <source>
        <strain evidence="3">cv. Menghai</strain>
        <tissue evidence="2">Leaf</tissue>
    </source>
</reference>
<name>A0A6G1DQU4_9ORYZ</name>
<sequence length="136" mass="14426">MDFCDDAFRKDMTPNCIVIVSPIARPAPLVSCRQQPPNGLPLPWRVSSWAGPDPVNPHTEGTNKPPHVTGQPPTGHPCWCYCPHGPLPPAITGKPSPGGSQWVSAWAASKPATGQPPDEARALVASLLTGCLDSRH</sequence>
<evidence type="ECO:0000313" key="2">
    <source>
        <dbReference type="EMBL" id="KAF0914796.1"/>
    </source>
</evidence>
<accession>A0A6G1DQU4</accession>
<comment type="caution">
    <text evidence="2">The sequence shown here is derived from an EMBL/GenBank/DDBJ whole genome shotgun (WGS) entry which is preliminary data.</text>
</comment>
<evidence type="ECO:0000313" key="3">
    <source>
        <dbReference type="Proteomes" id="UP000479710"/>
    </source>
</evidence>